<dbReference type="CDD" id="cd01949">
    <property type="entry name" value="GGDEF"/>
    <property type="match status" value="1"/>
</dbReference>
<evidence type="ECO:0000256" key="4">
    <source>
        <dbReference type="SAM" id="Phobius"/>
    </source>
</evidence>
<dbReference type="GO" id="GO:0052621">
    <property type="term" value="F:diguanylate cyclase activity"/>
    <property type="evidence" value="ECO:0007669"/>
    <property type="project" value="UniProtKB-EC"/>
</dbReference>
<dbReference type="RefSeq" id="WP_146472385.1">
    <property type="nucleotide sequence ID" value="NZ_BNCF01000009.1"/>
</dbReference>
<dbReference type="Proteomes" id="UP000636453">
    <property type="component" value="Unassembled WGS sequence"/>
</dbReference>
<dbReference type="Gene3D" id="3.30.450.20">
    <property type="entry name" value="PAS domain"/>
    <property type="match status" value="1"/>
</dbReference>
<evidence type="ECO:0000256" key="2">
    <source>
        <dbReference type="ARBA" id="ARBA00012528"/>
    </source>
</evidence>
<reference evidence="7" key="2">
    <citation type="submission" date="2020-09" db="EMBL/GenBank/DDBJ databases">
        <authorList>
            <person name="Sun Q."/>
            <person name="Kim S."/>
        </authorList>
    </citation>
    <scope>NUCLEOTIDE SEQUENCE</scope>
    <source>
        <strain evidence="7">KCTC 32020</strain>
    </source>
</reference>
<dbReference type="Gene3D" id="3.30.70.270">
    <property type="match status" value="1"/>
</dbReference>
<name>A0A918Z3R3_9GAMM</name>
<comment type="cofactor">
    <cofactor evidence="1">
        <name>Mg(2+)</name>
        <dbReference type="ChEBI" id="CHEBI:18420"/>
    </cofactor>
</comment>
<reference evidence="7" key="1">
    <citation type="journal article" date="2014" name="Int. J. Syst. Evol. Microbiol.">
        <title>Complete genome sequence of Corynebacterium casei LMG S-19264T (=DSM 44701T), isolated from a smear-ripened cheese.</title>
        <authorList>
            <consortium name="US DOE Joint Genome Institute (JGI-PGF)"/>
            <person name="Walter F."/>
            <person name="Albersmeier A."/>
            <person name="Kalinowski J."/>
            <person name="Ruckert C."/>
        </authorList>
    </citation>
    <scope>NUCLEOTIDE SEQUENCE</scope>
    <source>
        <strain evidence="7">KCTC 32020</strain>
    </source>
</reference>
<organism evidence="7 8">
    <name type="scientific">Vulcaniibacterium thermophilum</name>
    <dbReference type="NCBI Taxonomy" id="1169913"/>
    <lineage>
        <taxon>Bacteria</taxon>
        <taxon>Pseudomonadati</taxon>
        <taxon>Pseudomonadota</taxon>
        <taxon>Gammaproteobacteria</taxon>
        <taxon>Lysobacterales</taxon>
        <taxon>Lysobacteraceae</taxon>
        <taxon>Vulcaniibacterium</taxon>
    </lineage>
</organism>
<dbReference type="Pfam" id="PF00672">
    <property type="entry name" value="HAMP"/>
    <property type="match status" value="1"/>
</dbReference>
<dbReference type="GO" id="GO:0005886">
    <property type="term" value="C:plasma membrane"/>
    <property type="evidence" value="ECO:0007669"/>
    <property type="project" value="TreeGrafter"/>
</dbReference>
<evidence type="ECO:0000256" key="1">
    <source>
        <dbReference type="ARBA" id="ARBA00001946"/>
    </source>
</evidence>
<dbReference type="NCBIfam" id="TIGR00254">
    <property type="entry name" value="GGDEF"/>
    <property type="match status" value="1"/>
</dbReference>
<dbReference type="CDD" id="cd06225">
    <property type="entry name" value="HAMP"/>
    <property type="match status" value="1"/>
</dbReference>
<comment type="catalytic activity">
    <reaction evidence="3">
        <text>2 GTP = 3',3'-c-di-GMP + 2 diphosphate</text>
        <dbReference type="Rhea" id="RHEA:24898"/>
        <dbReference type="ChEBI" id="CHEBI:33019"/>
        <dbReference type="ChEBI" id="CHEBI:37565"/>
        <dbReference type="ChEBI" id="CHEBI:58805"/>
        <dbReference type="EC" id="2.7.7.65"/>
    </reaction>
</comment>
<dbReference type="GO" id="GO:0043709">
    <property type="term" value="P:cell adhesion involved in single-species biofilm formation"/>
    <property type="evidence" value="ECO:0007669"/>
    <property type="project" value="TreeGrafter"/>
</dbReference>
<keyword evidence="4" id="KW-1133">Transmembrane helix</keyword>
<keyword evidence="4" id="KW-0472">Membrane</keyword>
<dbReference type="SMART" id="SM00267">
    <property type="entry name" value="GGDEF"/>
    <property type="match status" value="1"/>
</dbReference>
<dbReference type="AlphaFoldDB" id="A0A918Z3R3"/>
<protein>
    <recommendedName>
        <fullName evidence="2">diguanylate cyclase</fullName>
        <ecNumber evidence="2">2.7.7.65</ecNumber>
    </recommendedName>
</protein>
<dbReference type="Pfam" id="PF00990">
    <property type="entry name" value="GGDEF"/>
    <property type="match status" value="1"/>
</dbReference>
<gene>
    <name evidence="7" type="ORF">GCM10007167_18500</name>
</gene>
<dbReference type="InterPro" id="IPR003660">
    <property type="entry name" value="HAMP_dom"/>
</dbReference>
<dbReference type="FunFam" id="3.30.70.270:FF:000001">
    <property type="entry name" value="Diguanylate cyclase domain protein"/>
    <property type="match status" value="1"/>
</dbReference>
<dbReference type="InterPro" id="IPR029787">
    <property type="entry name" value="Nucleotide_cyclase"/>
</dbReference>
<feature type="domain" description="HAMP" evidence="5">
    <location>
        <begin position="305"/>
        <end position="359"/>
    </location>
</feature>
<dbReference type="PROSITE" id="PS50885">
    <property type="entry name" value="HAMP"/>
    <property type="match status" value="1"/>
</dbReference>
<dbReference type="PROSITE" id="PS51257">
    <property type="entry name" value="PROKAR_LIPOPROTEIN"/>
    <property type="match status" value="1"/>
</dbReference>
<sequence>MRGRTPSIKSLFRGRLVAAGIVVVLAAACAQFVHSAALLREAVRQRLTVTAELSAAQIADFIAHHQAAVSLCAARHTLEPDGRRALFELRERFPAFLTVLAADAEGRILHGEPQLRADGEAPFRWAGHAVADRDYFRVPMRTGRPYVSDVFVGRGYGDDPIIALSAPVFDARGRVNGIVEGSIASPAFAAARAEAMARRGMALLVLDRRGRVVYATRDLRLRALQTVALPPPPADPTALGELPDVYAPGEGAHFASARTGFGWTVVVLEPVERLNGELRLNAFNLLFPGLLALIAAVWAASALAGRLAQPIRTLALRMREYAFDGEGNGHLPLPSAPAEIRDLTDAFNRMGQRLSESYETLRSALVEKNRLGDELTRTVQEREEVIAERTAALRRANSELRALSATDALTGCSNYRGFVQAMAMLWQRAGDEYQTVTAFMCDIDRFKRYNDALGHPAGDACLRRVAAALRGVMQLGEDVVARVGGEEFAVLVRGLDRAQARAVAHRLHDAVGALQMPHPDGGTVSISVGWAQVEPAEGGVPEDLVAAADAALYRAKEAGRDRVAE</sequence>
<dbReference type="PANTHER" id="PTHR45138">
    <property type="entry name" value="REGULATORY COMPONENTS OF SENSORY TRANSDUCTION SYSTEM"/>
    <property type="match status" value="1"/>
</dbReference>
<dbReference type="EMBL" id="BNCF01000009">
    <property type="protein sequence ID" value="GHE36546.1"/>
    <property type="molecule type" value="Genomic_DNA"/>
</dbReference>
<dbReference type="CDD" id="cd12914">
    <property type="entry name" value="PDC1_DGC_like"/>
    <property type="match status" value="1"/>
</dbReference>
<evidence type="ECO:0000313" key="7">
    <source>
        <dbReference type="EMBL" id="GHE36546.1"/>
    </source>
</evidence>
<accession>A0A918Z3R3</accession>
<dbReference type="InterPro" id="IPR000160">
    <property type="entry name" value="GGDEF_dom"/>
</dbReference>
<dbReference type="OrthoDB" id="9803824at2"/>
<keyword evidence="8" id="KW-1185">Reference proteome</keyword>
<evidence type="ECO:0000313" key="8">
    <source>
        <dbReference type="Proteomes" id="UP000636453"/>
    </source>
</evidence>
<dbReference type="InterPro" id="IPR050469">
    <property type="entry name" value="Diguanylate_Cyclase"/>
</dbReference>
<dbReference type="InterPro" id="IPR043128">
    <property type="entry name" value="Rev_trsase/Diguanyl_cyclase"/>
</dbReference>
<dbReference type="GO" id="GO:1902201">
    <property type="term" value="P:negative regulation of bacterial-type flagellum-dependent cell motility"/>
    <property type="evidence" value="ECO:0007669"/>
    <property type="project" value="TreeGrafter"/>
</dbReference>
<feature type="transmembrane region" description="Helical" evidence="4">
    <location>
        <begin position="285"/>
        <end position="308"/>
    </location>
</feature>
<dbReference type="EC" id="2.7.7.65" evidence="2"/>
<dbReference type="PANTHER" id="PTHR45138:SF9">
    <property type="entry name" value="DIGUANYLATE CYCLASE DGCM-RELATED"/>
    <property type="match status" value="1"/>
</dbReference>
<evidence type="ECO:0000259" key="6">
    <source>
        <dbReference type="PROSITE" id="PS50887"/>
    </source>
</evidence>
<feature type="domain" description="GGDEF" evidence="6">
    <location>
        <begin position="434"/>
        <end position="565"/>
    </location>
</feature>
<dbReference type="PROSITE" id="PS50887">
    <property type="entry name" value="GGDEF"/>
    <property type="match status" value="1"/>
</dbReference>
<proteinExistence type="predicted"/>
<comment type="caution">
    <text evidence="7">The sequence shown here is derived from an EMBL/GenBank/DDBJ whole genome shotgun (WGS) entry which is preliminary data.</text>
</comment>
<dbReference type="GO" id="GO:0007165">
    <property type="term" value="P:signal transduction"/>
    <property type="evidence" value="ECO:0007669"/>
    <property type="project" value="InterPro"/>
</dbReference>
<dbReference type="SUPFAM" id="SSF55073">
    <property type="entry name" value="Nucleotide cyclase"/>
    <property type="match status" value="1"/>
</dbReference>
<evidence type="ECO:0000259" key="5">
    <source>
        <dbReference type="PROSITE" id="PS50885"/>
    </source>
</evidence>
<evidence type="ECO:0000256" key="3">
    <source>
        <dbReference type="ARBA" id="ARBA00034247"/>
    </source>
</evidence>
<dbReference type="SMART" id="SM00304">
    <property type="entry name" value="HAMP"/>
    <property type="match status" value="1"/>
</dbReference>
<keyword evidence="4" id="KW-0812">Transmembrane</keyword>
<dbReference type="Gene3D" id="6.10.340.10">
    <property type="match status" value="1"/>
</dbReference>